<organism evidence="6 7">
    <name type="scientific">Sistotremastrum suecicum HHB10207 ss-3</name>
    <dbReference type="NCBI Taxonomy" id="1314776"/>
    <lineage>
        <taxon>Eukaryota</taxon>
        <taxon>Fungi</taxon>
        <taxon>Dikarya</taxon>
        <taxon>Basidiomycota</taxon>
        <taxon>Agaricomycotina</taxon>
        <taxon>Agaricomycetes</taxon>
        <taxon>Sistotremastrales</taxon>
        <taxon>Sistotremastraceae</taxon>
        <taxon>Sistotremastrum</taxon>
    </lineage>
</organism>
<keyword evidence="6" id="KW-0418">Kinase</keyword>
<evidence type="ECO:0000313" key="6">
    <source>
        <dbReference type="EMBL" id="KZT44253.1"/>
    </source>
</evidence>
<dbReference type="Gene3D" id="1.10.510.10">
    <property type="entry name" value="Transferase(Phosphotransferase) domain 1"/>
    <property type="match status" value="2"/>
</dbReference>
<keyword evidence="1 3" id="KW-0547">Nucleotide-binding</keyword>
<dbReference type="PANTHER" id="PTHR24346:SF76">
    <property type="entry name" value="NON-SPECIFIC SERINE_THREONINE PROTEIN KINASE"/>
    <property type="match status" value="1"/>
</dbReference>
<evidence type="ECO:0000313" key="7">
    <source>
        <dbReference type="Proteomes" id="UP000076798"/>
    </source>
</evidence>
<name>A0A166J0F0_9AGAM</name>
<keyword evidence="7" id="KW-1185">Reference proteome</keyword>
<dbReference type="STRING" id="1314776.A0A166J0F0"/>
<reference evidence="6 7" key="1">
    <citation type="journal article" date="2016" name="Mol. Biol. Evol.">
        <title>Comparative Genomics of Early-Diverging Mushroom-Forming Fungi Provides Insights into the Origins of Lignocellulose Decay Capabilities.</title>
        <authorList>
            <person name="Nagy L.G."/>
            <person name="Riley R."/>
            <person name="Tritt A."/>
            <person name="Adam C."/>
            <person name="Daum C."/>
            <person name="Floudas D."/>
            <person name="Sun H."/>
            <person name="Yadav J.S."/>
            <person name="Pangilinan J."/>
            <person name="Larsson K.H."/>
            <person name="Matsuura K."/>
            <person name="Barry K."/>
            <person name="Labutti K."/>
            <person name="Kuo R."/>
            <person name="Ohm R.A."/>
            <person name="Bhattacharya S.S."/>
            <person name="Shirouzu T."/>
            <person name="Yoshinaga Y."/>
            <person name="Martin F.M."/>
            <person name="Grigoriev I.V."/>
            <person name="Hibbett D.S."/>
        </authorList>
    </citation>
    <scope>NUCLEOTIDE SEQUENCE [LARGE SCALE GENOMIC DNA]</scope>
    <source>
        <strain evidence="6 7">HHB10207 ss-3</strain>
    </source>
</reference>
<protein>
    <submittedName>
        <fullName evidence="6">Kinase-like protein</fullName>
    </submittedName>
</protein>
<feature type="compositionally biased region" description="Low complexity" evidence="4">
    <location>
        <begin position="562"/>
        <end position="572"/>
    </location>
</feature>
<feature type="region of interest" description="Disordered" evidence="4">
    <location>
        <begin position="341"/>
        <end position="378"/>
    </location>
</feature>
<dbReference type="EMBL" id="KV428005">
    <property type="protein sequence ID" value="KZT44253.1"/>
    <property type="molecule type" value="Genomic_DNA"/>
</dbReference>
<dbReference type="GO" id="GO:0004674">
    <property type="term" value="F:protein serine/threonine kinase activity"/>
    <property type="evidence" value="ECO:0007669"/>
    <property type="project" value="TreeGrafter"/>
</dbReference>
<dbReference type="PANTHER" id="PTHR24346">
    <property type="entry name" value="MAP/MICROTUBULE AFFINITY-REGULATING KINASE"/>
    <property type="match status" value="1"/>
</dbReference>
<evidence type="ECO:0000256" key="2">
    <source>
        <dbReference type="ARBA" id="ARBA00022840"/>
    </source>
</evidence>
<dbReference type="PROSITE" id="PS50011">
    <property type="entry name" value="PROTEIN_KINASE_DOM"/>
    <property type="match status" value="1"/>
</dbReference>
<accession>A0A166J0F0</accession>
<dbReference type="GO" id="GO:0005524">
    <property type="term" value="F:ATP binding"/>
    <property type="evidence" value="ECO:0007669"/>
    <property type="project" value="UniProtKB-UniRule"/>
</dbReference>
<feature type="compositionally biased region" description="Basic and acidic residues" evidence="4">
    <location>
        <begin position="310"/>
        <end position="319"/>
    </location>
</feature>
<feature type="compositionally biased region" description="Polar residues" evidence="4">
    <location>
        <begin position="33"/>
        <end position="47"/>
    </location>
</feature>
<dbReference type="InterPro" id="IPR017441">
    <property type="entry name" value="Protein_kinase_ATP_BS"/>
</dbReference>
<evidence type="ECO:0000256" key="1">
    <source>
        <dbReference type="ARBA" id="ARBA00022741"/>
    </source>
</evidence>
<dbReference type="InterPro" id="IPR008271">
    <property type="entry name" value="Ser/Thr_kinase_AS"/>
</dbReference>
<evidence type="ECO:0000256" key="4">
    <source>
        <dbReference type="SAM" id="MobiDB-lite"/>
    </source>
</evidence>
<dbReference type="InterPro" id="IPR011009">
    <property type="entry name" value="Kinase-like_dom_sf"/>
</dbReference>
<dbReference type="GO" id="GO:0005737">
    <property type="term" value="C:cytoplasm"/>
    <property type="evidence" value="ECO:0007669"/>
    <property type="project" value="TreeGrafter"/>
</dbReference>
<sequence length="666" mass="73198">MARPVQTPKINAKAFLSSYNSSHSLTSPDPEASSGTNHAASLDHSQPIQIAQSQTYPSFASAALSLRTPNHLHSNQQFFSSSAPYGEQSYGSIVSESSPASSSPRSPAAQFLSAFTPSVTSSKRSDPFDDGQSLDDYTLGRTIGVGGSSIIKHAHSPSGGIVAVKIVTHPNVLDQTHQRNLRREARIWTSLNHEHILPLFDSSLNREGSNGRFFSYFVTLYCPAGSLFDILHRSSAPMPQDDAGMMFRQIVRGLRYLHEERRLVHGDIKLENVLVDESGVCRISDFGMTRQIDDSDESSDEEGGGGEEGPQDREEHDGNMQRGGRASKPFHLSLRRHHHLNRPRNMSSPVPSHNEGSDVPRSLPRSKDQQYDFPQGSLPYASPELLQLSSTPFHHSKRTRPSKHPAQDIWALGVLLYALLDGHLPFMDSFEPRLVGKVLRGSYIMPQGIGAAAEDVLRGCLCMSVEERWDIVEVDDKAWGVGWGDRTVSRSTPPVVVGTRTPRSPDPRPISNRSSRKSSRPRITPQSYVQRDESPEHELSPNSAGDYHSPPSSRPNRRRDASQSSRQRSTSRPPFVGSPSERNFSGEPLEPLVTRISVSIERGRRKSPETDSSARGTSSRSSSRSSPPVTPPDDGLDEDGLLRGRKGKIHTKSSSINTPPWGASSL</sequence>
<feature type="compositionally biased region" description="Low complexity" evidence="4">
    <location>
        <begin position="610"/>
        <end position="627"/>
    </location>
</feature>
<dbReference type="GO" id="GO:0000226">
    <property type="term" value="P:microtubule cytoskeleton organization"/>
    <property type="evidence" value="ECO:0007669"/>
    <property type="project" value="TreeGrafter"/>
</dbReference>
<keyword evidence="6" id="KW-0808">Transferase</keyword>
<dbReference type="OrthoDB" id="4062651at2759"/>
<proteinExistence type="predicted"/>
<feature type="compositionally biased region" description="Polar residues" evidence="4">
    <location>
        <begin position="652"/>
        <end position="666"/>
    </location>
</feature>
<feature type="domain" description="Protein kinase" evidence="5">
    <location>
        <begin position="137"/>
        <end position="480"/>
    </location>
</feature>
<feature type="binding site" evidence="3">
    <location>
        <position position="165"/>
    </location>
    <ligand>
        <name>ATP</name>
        <dbReference type="ChEBI" id="CHEBI:30616"/>
    </ligand>
</feature>
<evidence type="ECO:0000256" key="3">
    <source>
        <dbReference type="PROSITE-ProRule" id="PRU10141"/>
    </source>
</evidence>
<keyword evidence="2 3" id="KW-0067">ATP-binding</keyword>
<dbReference type="PROSITE" id="PS00107">
    <property type="entry name" value="PROTEIN_KINASE_ATP"/>
    <property type="match status" value="1"/>
</dbReference>
<dbReference type="GO" id="GO:0035556">
    <property type="term" value="P:intracellular signal transduction"/>
    <property type="evidence" value="ECO:0007669"/>
    <property type="project" value="TreeGrafter"/>
</dbReference>
<dbReference type="AlphaFoldDB" id="A0A166J0F0"/>
<dbReference type="Pfam" id="PF00069">
    <property type="entry name" value="Pkinase"/>
    <property type="match status" value="1"/>
</dbReference>
<evidence type="ECO:0000259" key="5">
    <source>
        <dbReference type="PROSITE" id="PS50011"/>
    </source>
</evidence>
<dbReference type="SMART" id="SM00220">
    <property type="entry name" value="S_TKc"/>
    <property type="match status" value="1"/>
</dbReference>
<feature type="compositionally biased region" description="Basic and acidic residues" evidence="4">
    <location>
        <begin position="530"/>
        <end position="539"/>
    </location>
</feature>
<dbReference type="SUPFAM" id="SSF56112">
    <property type="entry name" value="Protein kinase-like (PK-like)"/>
    <property type="match status" value="1"/>
</dbReference>
<feature type="compositionally biased region" description="Acidic residues" evidence="4">
    <location>
        <begin position="294"/>
        <end position="305"/>
    </location>
</feature>
<dbReference type="PROSITE" id="PS00108">
    <property type="entry name" value="PROTEIN_KINASE_ST"/>
    <property type="match status" value="1"/>
</dbReference>
<gene>
    <name evidence="6" type="ORF">SISSUDRAFT_1057225</name>
</gene>
<dbReference type="InterPro" id="IPR000719">
    <property type="entry name" value="Prot_kinase_dom"/>
</dbReference>
<feature type="region of interest" description="Disordered" evidence="4">
    <location>
        <begin position="20"/>
        <end position="47"/>
    </location>
</feature>
<dbReference type="Proteomes" id="UP000076798">
    <property type="component" value="Unassembled WGS sequence"/>
</dbReference>
<feature type="region of interest" description="Disordered" evidence="4">
    <location>
        <begin position="286"/>
        <end position="326"/>
    </location>
</feature>
<feature type="region of interest" description="Disordered" evidence="4">
    <location>
        <begin position="490"/>
        <end position="666"/>
    </location>
</feature>